<dbReference type="RefSeq" id="WP_210954595.1">
    <property type="nucleotide sequence ID" value="NZ_CP054393.1"/>
</dbReference>
<organism evidence="8 9">
    <name type="scientific">Loofah witches'-broom phytoplasma</name>
    <dbReference type="NCBI Taxonomy" id="35773"/>
    <lineage>
        <taxon>Bacteria</taxon>
        <taxon>Bacillati</taxon>
        <taxon>Mycoplasmatota</taxon>
        <taxon>Mollicutes</taxon>
        <taxon>Acholeplasmatales</taxon>
        <taxon>Acholeplasmataceae</taxon>
        <taxon>Candidatus Phytoplasma</taxon>
        <taxon>16SrVIII (Loofah witches'-broom group)</taxon>
    </lineage>
</organism>
<evidence type="ECO:0000256" key="6">
    <source>
        <dbReference type="RuleBase" id="RU004504"/>
    </source>
</evidence>
<evidence type="ECO:0000313" key="9">
    <source>
        <dbReference type="Proteomes" id="UP000672038"/>
    </source>
</evidence>
<accession>A0A975FIM4</accession>
<dbReference type="InterPro" id="IPR015424">
    <property type="entry name" value="PyrdxlP-dep_Trfase"/>
</dbReference>
<dbReference type="EC" id="2.8.1.7" evidence="3"/>
<evidence type="ECO:0000256" key="4">
    <source>
        <dbReference type="ARBA" id="ARBA00022898"/>
    </source>
</evidence>
<gene>
    <name evidence="8" type="primary">sufS</name>
    <name evidence="8" type="ORF">LFWB_6020</name>
</gene>
<dbReference type="SUPFAM" id="SSF53383">
    <property type="entry name" value="PLP-dependent transferases"/>
    <property type="match status" value="1"/>
</dbReference>
<dbReference type="InterPro" id="IPR020578">
    <property type="entry name" value="Aminotrans_V_PyrdxlP_BS"/>
</dbReference>
<comment type="catalytic activity">
    <reaction evidence="5">
        <text>(sulfur carrier)-H + L-cysteine = (sulfur carrier)-SH + L-alanine</text>
        <dbReference type="Rhea" id="RHEA:43892"/>
        <dbReference type="Rhea" id="RHEA-COMP:14737"/>
        <dbReference type="Rhea" id="RHEA-COMP:14739"/>
        <dbReference type="ChEBI" id="CHEBI:29917"/>
        <dbReference type="ChEBI" id="CHEBI:35235"/>
        <dbReference type="ChEBI" id="CHEBI:57972"/>
        <dbReference type="ChEBI" id="CHEBI:64428"/>
        <dbReference type="EC" id="2.8.1.7"/>
    </reaction>
</comment>
<dbReference type="GO" id="GO:0031071">
    <property type="term" value="F:cysteine desulfurase activity"/>
    <property type="evidence" value="ECO:0007669"/>
    <property type="project" value="UniProtKB-EC"/>
</dbReference>
<dbReference type="InterPro" id="IPR016454">
    <property type="entry name" value="Cysteine_dSase"/>
</dbReference>
<dbReference type="PANTHER" id="PTHR43586">
    <property type="entry name" value="CYSTEINE DESULFURASE"/>
    <property type="match status" value="1"/>
</dbReference>
<proteinExistence type="inferred from homology"/>
<keyword evidence="8" id="KW-0456">Lyase</keyword>
<dbReference type="PROSITE" id="PS00595">
    <property type="entry name" value="AA_TRANSFER_CLASS_5"/>
    <property type="match status" value="1"/>
</dbReference>
<dbReference type="AlphaFoldDB" id="A0A975FIM4"/>
<dbReference type="InterPro" id="IPR015422">
    <property type="entry name" value="PyrdxlP-dep_Trfase_small"/>
</dbReference>
<dbReference type="PIRSF" id="PIRSF005572">
    <property type="entry name" value="NifS"/>
    <property type="match status" value="1"/>
</dbReference>
<name>A0A975FIM4_LOWBP</name>
<dbReference type="Gene3D" id="3.90.1150.10">
    <property type="entry name" value="Aspartate Aminotransferase, domain 1"/>
    <property type="match status" value="1"/>
</dbReference>
<evidence type="ECO:0000256" key="5">
    <source>
        <dbReference type="ARBA" id="ARBA00050776"/>
    </source>
</evidence>
<keyword evidence="4" id="KW-0663">Pyridoxal phosphate</keyword>
<evidence type="ECO:0000259" key="7">
    <source>
        <dbReference type="Pfam" id="PF00266"/>
    </source>
</evidence>
<sequence length="398" mass="45564">MKDNIYRCLFPIFQKYPDLVYLESSATSLKPQILIDSLNNFYKFNGLGNKSFGFLSQENSQKIIETRKLVAQFINSEPEEIIFTKGSTDGLNQIAFGLTHLIKEGDEIIVSDLEHNSSLLPWMRIAKQKKAKLVFIPLNEQYKITLENFKKVLNSKTKIVALIHVSHILGYITPIEEIVKETRRFQTIIILDTTQSPGHIPLDVKKLGIDLMVFTSHKMYGPFGLGILFGKKKILSEMKPLFVGGRMAQNVLKDDFEISTIPDRFEAGTPNLSAIIPFKDTLEWLISLGFDNIKKYEEELYNFLLEKIKKIKDIIIYNEKPDIGIVTFNLKNIHSHDVASFLAENNIYVSHGNICSHLAVNKMKTNNVVRVSLGIYNNKQDIITFIKCLTEVQNIYQR</sequence>
<dbReference type="InterPro" id="IPR000192">
    <property type="entry name" value="Aminotrans_V_dom"/>
</dbReference>
<reference evidence="8" key="1">
    <citation type="submission" date="2020-06" db="EMBL/GenBank/DDBJ databases">
        <title>Complete genome sequence of Candidatus Phytoplasma luffae NCHU2019.</title>
        <authorList>
            <person name="Cho S.-T."/>
            <person name="Tan C.-M."/>
            <person name="Li J.-R."/>
            <person name="Chien Y.-Y."/>
            <person name="Chiu Y.-C."/>
            <person name="Yang J.-Y."/>
            <person name="Kuo C.-H."/>
        </authorList>
    </citation>
    <scope>NUCLEOTIDE SEQUENCE</scope>
    <source>
        <strain evidence="8">NCHU2019</strain>
    </source>
</reference>
<keyword evidence="9" id="KW-1185">Reference proteome</keyword>
<dbReference type="InterPro" id="IPR015421">
    <property type="entry name" value="PyrdxlP-dep_Trfase_major"/>
</dbReference>
<evidence type="ECO:0000256" key="3">
    <source>
        <dbReference type="ARBA" id="ARBA00012239"/>
    </source>
</evidence>
<evidence type="ECO:0000256" key="1">
    <source>
        <dbReference type="ARBA" id="ARBA00001933"/>
    </source>
</evidence>
<comment type="cofactor">
    <cofactor evidence="1 6">
        <name>pyridoxal 5'-phosphate</name>
        <dbReference type="ChEBI" id="CHEBI:597326"/>
    </cofactor>
</comment>
<feature type="domain" description="Aminotransferase class V" evidence="7">
    <location>
        <begin position="20"/>
        <end position="382"/>
    </location>
</feature>
<protein>
    <recommendedName>
        <fullName evidence="3">cysteine desulfurase</fullName>
        <ecNumber evidence="3">2.8.1.7</ecNumber>
    </recommendedName>
</protein>
<dbReference type="Proteomes" id="UP000672038">
    <property type="component" value="Chromosome"/>
</dbReference>
<dbReference type="PANTHER" id="PTHR43586:SF8">
    <property type="entry name" value="CYSTEINE DESULFURASE 1, CHLOROPLASTIC"/>
    <property type="match status" value="1"/>
</dbReference>
<evidence type="ECO:0000256" key="2">
    <source>
        <dbReference type="ARBA" id="ARBA00010447"/>
    </source>
</evidence>
<comment type="similarity">
    <text evidence="2">Belongs to the class-V pyridoxal-phosphate-dependent aminotransferase family. Csd subfamily.</text>
</comment>
<dbReference type="Pfam" id="PF00266">
    <property type="entry name" value="Aminotran_5"/>
    <property type="match status" value="1"/>
</dbReference>
<dbReference type="EMBL" id="CP054393">
    <property type="protein sequence ID" value="QTX03168.1"/>
    <property type="molecule type" value="Genomic_DNA"/>
</dbReference>
<evidence type="ECO:0000313" key="8">
    <source>
        <dbReference type="EMBL" id="QTX03168.1"/>
    </source>
</evidence>
<dbReference type="Gene3D" id="3.40.640.10">
    <property type="entry name" value="Type I PLP-dependent aspartate aminotransferase-like (Major domain)"/>
    <property type="match status" value="1"/>
</dbReference>
<dbReference type="GO" id="GO:0016829">
    <property type="term" value="F:lyase activity"/>
    <property type="evidence" value="ECO:0007669"/>
    <property type="project" value="UniProtKB-KW"/>
</dbReference>
<dbReference type="KEGG" id="pluf:LFWB_6020"/>